<dbReference type="Gene3D" id="3.40.50.1000">
    <property type="entry name" value="HAD superfamily/HAD-like"/>
    <property type="match status" value="1"/>
</dbReference>
<dbReference type="PANTHER" id="PTHR45630:SF6">
    <property type="entry name" value="CATION-TRANSPORTING P-TYPE ATPASE N-TERMINAL DOMAIN-CONTAINING PROTEIN"/>
    <property type="match status" value="1"/>
</dbReference>
<sequence>MTKVEGSAADLVLAGCNSLIFIDGEVAGDPLESAALKAMPWEVKGDTGKIGPKAKTEKSEEGKAFTVNNTKTKEITVLHRHHFSSKLQPMSCIAIGERVLDKHSDYDATSTTLSKKGLRVIGLGYKQIEPGQVADFTSKRDLCECELTFSGFIAFTCRVRKDTKNVLGVLKGGGMSVAMVTGDNLLTAAHVAKEVAICTDDAKILILEKADTGMF</sequence>
<dbReference type="Gene3D" id="3.40.1110.10">
    <property type="entry name" value="Calcium-transporting ATPase, cytoplasmic domain N"/>
    <property type="match status" value="1"/>
</dbReference>
<evidence type="ECO:0000256" key="6">
    <source>
        <dbReference type="ARBA" id="ARBA00022967"/>
    </source>
</evidence>
<protein>
    <submittedName>
        <fullName evidence="7">Uncharacterized protein</fullName>
    </submittedName>
</protein>
<keyword evidence="5" id="KW-0460">Magnesium</keyword>
<keyword evidence="2" id="KW-0479">Metal-binding</keyword>
<reference evidence="7" key="1">
    <citation type="submission" date="2022-07" db="EMBL/GenBank/DDBJ databases">
        <title>Genome analysis of Parmales, a sister group of diatoms, reveals the evolutionary specialization of diatoms from phago-mixotrophs to photoautotrophs.</title>
        <authorList>
            <person name="Ban H."/>
            <person name="Sato S."/>
            <person name="Yoshikawa S."/>
            <person name="Kazumasa Y."/>
            <person name="Nakamura Y."/>
            <person name="Ichinomiya M."/>
            <person name="Saitoh K."/>
            <person name="Sato N."/>
            <person name="Blanc-Mathieu R."/>
            <person name="Endo H."/>
            <person name="Kuwata A."/>
            <person name="Ogata H."/>
        </authorList>
    </citation>
    <scope>NUCLEOTIDE SEQUENCE</scope>
</reference>
<evidence type="ECO:0000256" key="4">
    <source>
        <dbReference type="ARBA" id="ARBA00022840"/>
    </source>
</evidence>
<dbReference type="InterPro" id="IPR023299">
    <property type="entry name" value="ATPase_P-typ_cyto_dom_N"/>
</dbReference>
<comment type="caution">
    <text evidence="7">The sequence shown here is derived from an EMBL/GenBank/DDBJ whole genome shotgun (WGS) entry which is preliminary data.</text>
</comment>
<dbReference type="SUPFAM" id="SSF56784">
    <property type="entry name" value="HAD-like"/>
    <property type="match status" value="1"/>
</dbReference>
<dbReference type="AlphaFoldDB" id="A0A9W7A1D4"/>
<dbReference type="GO" id="GO:0046872">
    <property type="term" value="F:metal ion binding"/>
    <property type="evidence" value="ECO:0007669"/>
    <property type="project" value="UniProtKB-KW"/>
</dbReference>
<dbReference type="GO" id="GO:0140358">
    <property type="term" value="F:P-type transmembrane transporter activity"/>
    <property type="evidence" value="ECO:0007669"/>
    <property type="project" value="InterPro"/>
</dbReference>
<dbReference type="GO" id="GO:0019829">
    <property type="term" value="F:ATPase-coupled monoatomic cation transmembrane transporter activity"/>
    <property type="evidence" value="ECO:0007669"/>
    <property type="project" value="TreeGrafter"/>
</dbReference>
<dbReference type="OrthoDB" id="48943at2759"/>
<name>A0A9W7A1D4_9STRA</name>
<comment type="subcellular location">
    <subcellularLocation>
        <location evidence="1">Membrane</location>
        <topology evidence="1">Multi-pass membrane protein</topology>
    </subcellularLocation>
</comment>
<dbReference type="Proteomes" id="UP001165082">
    <property type="component" value="Unassembled WGS sequence"/>
</dbReference>
<proteinExistence type="predicted"/>
<evidence type="ECO:0000256" key="2">
    <source>
        <dbReference type="ARBA" id="ARBA00022723"/>
    </source>
</evidence>
<gene>
    <name evidence="7" type="ORF">TrRE_jg1142</name>
</gene>
<dbReference type="PANTHER" id="PTHR45630">
    <property type="entry name" value="CATION-TRANSPORTING ATPASE-RELATED"/>
    <property type="match status" value="1"/>
</dbReference>
<evidence type="ECO:0000256" key="3">
    <source>
        <dbReference type="ARBA" id="ARBA00022741"/>
    </source>
</evidence>
<dbReference type="GO" id="GO:0016020">
    <property type="term" value="C:membrane"/>
    <property type="evidence" value="ECO:0007669"/>
    <property type="project" value="UniProtKB-SubCell"/>
</dbReference>
<accession>A0A9W7A1D4</accession>
<keyword evidence="3" id="KW-0547">Nucleotide-binding</keyword>
<evidence type="ECO:0000313" key="7">
    <source>
        <dbReference type="EMBL" id="GMH60893.1"/>
    </source>
</evidence>
<evidence type="ECO:0000256" key="5">
    <source>
        <dbReference type="ARBA" id="ARBA00022842"/>
    </source>
</evidence>
<keyword evidence="6" id="KW-1278">Translocase</keyword>
<dbReference type="GO" id="GO:0005524">
    <property type="term" value="F:ATP binding"/>
    <property type="evidence" value="ECO:0007669"/>
    <property type="project" value="UniProtKB-KW"/>
</dbReference>
<keyword evidence="4" id="KW-0067">ATP-binding</keyword>
<dbReference type="InterPro" id="IPR023214">
    <property type="entry name" value="HAD_sf"/>
</dbReference>
<dbReference type="SUPFAM" id="SSF81660">
    <property type="entry name" value="Metal cation-transporting ATPase, ATP-binding domain N"/>
    <property type="match status" value="1"/>
</dbReference>
<organism evidence="7 8">
    <name type="scientific">Triparma retinervis</name>
    <dbReference type="NCBI Taxonomy" id="2557542"/>
    <lineage>
        <taxon>Eukaryota</taxon>
        <taxon>Sar</taxon>
        <taxon>Stramenopiles</taxon>
        <taxon>Ochrophyta</taxon>
        <taxon>Bolidophyceae</taxon>
        <taxon>Parmales</taxon>
        <taxon>Triparmaceae</taxon>
        <taxon>Triparma</taxon>
    </lineage>
</organism>
<dbReference type="InterPro" id="IPR006544">
    <property type="entry name" value="P-type_TPase_V"/>
</dbReference>
<keyword evidence="8" id="KW-1185">Reference proteome</keyword>
<evidence type="ECO:0000313" key="8">
    <source>
        <dbReference type="Proteomes" id="UP001165082"/>
    </source>
</evidence>
<dbReference type="EMBL" id="BRXZ01006454">
    <property type="protein sequence ID" value="GMH60893.1"/>
    <property type="molecule type" value="Genomic_DNA"/>
</dbReference>
<dbReference type="InterPro" id="IPR036412">
    <property type="entry name" value="HAD-like_sf"/>
</dbReference>
<evidence type="ECO:0000256" key="1">
    <source>
        <dbReference type="ARBA" id="ARBA00004141"/>
    </source>
</evidence>